<feature type="compositionally biased region" description="Basic and acidic residues" evidence="1">
    <location>
        <begin position="168"/>
        <end position="186"/>
    </location>
</feature>
<dbReference type="Pfam" id="PF03432">
    <property type="entry name" value="Relaxase"/>
    <property type="match status" value="1"/>
</dbReference>
<accession>A0AAE2W2E7</accession>
<evidence type="ECO:0000313" key="4">
    <source>
        <dbReference type="Proteomes" id="UP000732193"/>
    </source>
</evidence>
<feature type="compositionally biased region" description="Basic and acidic residues" evidence="1">
    <location>
        <begin position="278"/>
        <end position="291"/>
    </location>
</feature>
<dbReference type="InterPro" id="IPR005094">
    <property type="entry name" value="Endonuclease_MobA/VirD2"/>
</dbReference>
<evidence type="ECO:0000259" key="2">
    <source>
        <dbReference type="Pfam" id="PF03432"/>
    </source>
</evidence>
<proteinExistence type="predicted"/>
<comment type="caution">
    <text evidence="3">The sequence shown here is derived from an EMBL/GenBank/DDBJ whole genome shotgun (WGS) entry which is preliminary data.</text>
</comment>
<dbReference type="EMBL" id="JAFBRM010000013">
    <property type="protein sequence ID" value="MBM1715929.1"/>
    <property type="molecule type" value="Genomic_DNA"/>
</dbReference>
<dbReference type="Proteomes" id="UP000732193">
    <property type="component" value="Unassembled WGS sequence"/>
</dbReference>
<feature type="domain" description="MobA/VirD2-like nuclease" evidence="2">
    <location>
        <begin position="19"/>
        <end position="137"/>
    </location>
</feature>
<feature type="compositionally biased region" description="Basic and acidic residues" evidence="1">
    <location>
        <begin position="339"/>
        <end position="362"/>
    </location>
</feature>
<organism evidence="3 4">
    <name type="scientific">Sulfitobacter geojensis</name>
    <dbReference type="NCBI Taxonomy" id="1342299"/>
    <lineage>
        <taxon>Bacteria</taxon>
        <taxon>Pseudomonadati</taxon>
        <taxon>Pseudomonadota</taxon>
        <taxon>Alphaproteobacteria</taxon>
        <taxon>Rhodobacterales</taxon>
        <taxon>Roseobacteraceae</taxon>
        <taxon>Sulfitobacter</taxon>
    </lineage>
</organism>
<keyword evidence="4" id="KW-1185">Reference proteome</keyword>
<feature type="region of interest" description="Disordered" evidence="1">
    <location>
        <begin position="278"/>
        <end position="362"/>
    </location>
</feature>
<evidence type="ECO:0000256" key="1">
    <source>
        <dbReference type="SAM" id="MobiDB-lite"/>
    </source>
</evidence>
<evidence type="ECO:0000313" key="3">
    <source>
        <dbReference type="EMBL" id="MBM1715929.1"/>
    </source>
</evidence>
<gene>
    <name evidence="3" type="ORF">JQV55_20330</name>
</gene>
<dbReference type="RefSeq" id="WP_203243652.1">
    <property type="nucleotide sequence ID" value="NZ_JAFBRH010000013.1"/>
</dbReference>
<feature type="region of interest" description="Disordered" evidence="1">
    <location>
        <begin position="160"/>
        <end position="186"/>
    </location>
</feature>
<reference evidence="3 4" key="1">
    <citation type="submission" date="2021-01" db="EMBL/GenBank/DDBJ databases">
        <title>Diatom-associated Roseobacters Show Island Model of Population Structure.</title>
        <authorList>
            <person name="Qu L."/>
            <person name="Feng X."/>
            <person name="Chen Y."/>
            <person name="Li L."/>
            <person name="Wang X."/>
            <person name="Hu Z."/>
            <person name="Wang H."/>
            <person name="Luo H."/>
        </authorList>
    </citation>
    <scope>NUCLEOTIDE SEQUENCE [LARGE SCALE GENOMIC DNA]</scope>
    <source>
        <strain evidence="3 4">TR60-84</strain>
    </source>
</reference>
<feature type="compositionally biased region" description="Polar residues" evidence="1">
    <location>
        <begin position="319"/>
        <end position="331"/>
    </location>
</feature>
<sequence>MIIKSMSRKEPSFGQLAAYMSDEKSDRAFDLHHNLFARDPGDIATEFEANAQRLGRRRGGNYLYHEILSIDTRLCGQSRDVREKLRLLALEFVQKRCPRNIVYGALHRDHAEHLHYHLMISANERGDAKRLRLTKAAFDAAKRELELSARTNYPELKQTEVIASSTQEKQERRETREGRKAQEMKKRGARLTKTEALAQELRAILAYAASQAELERLLKEKGFTFYERGKHCGVRPIPAEGETKARKAYRFATLGIEADYAGFLERAEAVIEEPVLENRREGEKEKERDGEGVAEQDGPEVDKDTYVKYGSDPDLKNDFTPQQDPEASTQPEDAFLDEMAERRAKREAQDIKRERSKGPRKR</sequence>
<protein>
    <recommendedName>
        <fullName evidence="2">MobA/VirD2-like nuclease domain-containing protein</fullName>
    </recommendedName>
</protein>
<feature type="compositionally biased region" description="Basic and acidic residues" evidence="1">
    <location>
        <begin position="300"/>
        <end position="317"/>
    </location>
</feature>
<dbReference type="AlphaFoldDB" id="A0AAE2W2E7"/>
<name>A0AAE2W2E7_9RHOB</name>